<accession>A0A2H0UKR6</accession>
<reference evidence="4" key="1">
    <citation type="submission" date="2017-09" db="EMBL/GenBank/DDBJ databases">
        <title>Depth-based differentiation of microbial function through sediment-hosted aquifers and enrichment of novel symbionts in the deep terrestrial subsurface.</title>
        <authorList>
            <person name="Probst A.J."/>
            <person name="Ladd B."/>
            <person name="Jarett J.K."/>
            <person name="Geller-Mcgrath D.E."/>
            <person name="Sieber C.M.K."/>
            <person name="Emerson J.B."/>
            <person name="Anantharaman K."/>
            <person name="Thomas B.C."/>
            <person name="Malmstrom R."/>
            <person name="Stieglmeier M."/>
            <person name="Klingl A."/>
            <person name="Woyke T."/>
            <person name="Ryan C.M."/>
            <person name="Banfield J.F."/>
        </authorList>
    </citation>
    <scope>NUCLEOTIDE SEQUENCE [LARGE SCALE GENOMIC DNA]</scope>
</reference>
<dbReference type="Proteomes" id="UP000229526">
    <property type="component" value="Unassembled WGS sequence"/>
</dbReference>
<feature type="domain" description="Phosphatidic acid phosphatase type 2/haloperoxidase" evidence="2">
    <location>
        <begin position="105"/>
        <end position="223"/>
    </location>
</feature>
<gene>
    <name evidence="3" type="ORF">COU11_02050</name>
</gene>
<dbReference type="CDD" id="cd01610">
    <property type="entry name" value="PAP2_like"/>
    <property type="match status" value="1"/>
</dbReference>
<evidence type="ECO:0000259" key="2">
    <source>
        <dbReference type="Pfam" id="PF01569"/>
    </source>
</evidence>
<organism evidence="3 4">
    <name type="scientific">Candidatus Harrisonbacteria bacterium CG10_big_fil_rev_8_21_14_0_10_49_15</name>
    <dbReference type="NCBI Taxonomy" id="1974587"/>
    <lineage>
        <taxon>Bacteria</taxon>
        <taxon>Candidatus Harrisoniibacteriota</taxon>
    </lineage>
</organism>
<protein>
    <recommendedName>
        <fullName evidence="2">Phosphatidic acid phosphatase type 2/haloperoxidase domain-containing protein</fullName>
    </recommendedName>
</protein>
<dbReference type="Pfam" id="PF01569">
    <property type="entry name" value="PAP2"/>
    <property type="match status" value="1"/>
</dbReference>
<dbReference type="InterPro" id="IPR000326">
    <property type="entry name" value="PAP2/HPO"/>
</dbReference>
<sequence>MKKMIKMFNGAIGKFFGDIKRIFTGRNLIWQGIAIAVTYFLVTSGFDGWVTVAVRESGLREIIRAAGAGGVGFWVPFILPIAFVAVGLAWRNKQAVKAGLLVAQAEITGGLLALFYKALTGRPGPSGRGVEMLLEGAELSEVFRFGFLRGGVFWGWPSSHITIAVSAAVVLMVFYKHVALIKYLALAYIVYMALSVSLTFHWFSDGVAGLIFGSIVGLAVVKSSRSVLER</sequence>
<evidence type="ECO:0000313" key="4">
    <source>
        <dbReference type="Proteomes" id="UP000229526"/>
    </source>
</evidence>
<dbReference type="AlphaFoldDB" id="A0A2H0UKR6"/>
<feature type="transmembrane region" description="Helical" evidence="1">
    <location>
        <begin position="153"/>
        <end position="174"/>
    </location>
</feature>
<name>A0A2H0UKR6_9BACT</name>
<evidence type="ECO:0000256" key="1">
    <source>
        <dbReference type="SAM" id="Phobius"/>
    </source>
</evidence>
<comment type="caution">
    <text evidence="3">The sequence shown here is derived from an EMBL/GenBank/DDBJ whole genome shotgun (WGS) entry which is preliminary data.</text>
</comment>
<feature type="transmembrane region" description="Helical" evidence="1">
    <location>
        <begin position="209"/>
        <end position="228"/>
    </location>
</feature>
<keyword evidence="1" id="KW-0472">Membrane</keyword>
<keyword evidence="1" id="KW-0812">Transmembrane</keyword>
<dbReference type="SUPFAM" id="SSF48317">
    <property type="entry name" value="Acid phosphatase/Vanadium-dependent haloperoxidase"/>
    <property type="match status" value="1"/>
</dbReference>
<feature type="transmembrane region" description="Helical" evidence="1">
    <location>
        <begin position="28"/>
        <end position="50"/>
    </location>
</feature>
<evidence type="ECO:0000313" key="3">
    <source>
        <dbReference type="EMBL" id="PIR86991.1"/>
    </source>
</evidence>
<keyword evidence="1" id="KW-1133">Transmembrane helix</keyword>
<feature type="transmembrane region" description="Helical" evidence="1">
    <location>
        <begin position="98"/>
        <end position="116"/>
    </location>
</feature>
<dbReference type="InterPro" id="IPR036938">
    <property type="entry name" value="PAP2/HPO_sf"/>
</dbReference>
<proteinExistence type="predicted"/>
<feature type="transmembrane region" description="Helical" evidence="1">
    <location>
        <begin position="62"/>
        <end position="86"/>
    </location>
</feature>
<feature type="transmembrane region" description="Helical" evidence="1">
    <location>
        <begin position="183"/>
        <end position="203"/>
    </location>
</feature>
<dbReference type="EMBL" id="PFBD01000020">
    <property type="protein sequence ID" value="PIR86991.1"/>
    <property type="molecule type" value="Genomic_DNA"/>
</dbReference>